<dbReference type="EMBL" id="CP155571">
    <property type="protein sequence ID" value="XFO70519.1"/>
    <property type="molecule type" value="Genomic_DNA"/>
</dbReference>
<evidence type="ECO:0008006" key="9">
    <source>
        <dbReference type="Google" id="ProtNLM"/>
    </source>
</evidence>
<sequence>MPIGIIGSLAICTVLYVLVAAVLTGVVPYDQLNNAEPVAYALRTLGYQFGSALVGTGAICGLSTVLLVMMYAQNRAFFAMSRDGLIPAAVCKIHPQYGTPHIITILVGMADLCFFCPIPMVDYSFNLIHVLQQEQAVFNVELFINSSGISERKISVNPNLAK</sequence>
<evidence type="ECO:0000256" key="2">
    <source>
        <dbReference type="ARBA" id="ARBA00022448"/>
    </source>
</evidence>
<accession>A0ABZ3IWQ7</accession>
<feature type="transmembrane region" description="Helical" evidence="6">
    <location>
        <begin position="49"/>
        <end position="72"/>
    </location>
</feature>
<keyword evidence="8" id="KW-1185">Reference proteome</keyword>
<evidence type="ECO:0000313" key="7">
    <source>
        <dbReference type="EMBL" id="XFO70519.1"/>
    </source>
</evidence>
<protein>
    <recommendedName>
        <fullName evidence="9">Amino acid permease YhdG</fullName>
    </recommendedName>
</protein>
<evidence type="ECO:0000256" key="4">
    <source>
        <dbReference type="ARBA" id="ARBA00022989"/>
    </source>
</evidence>
<keyword evidence="3 6" id="KW-0812">Transmembrane</keyword>
<evidence type="ECO:0000256" key="3">
    <source>
        <dbReference type="ARBA" id="ARBA00022692"/>
    </source>
</evidence>
<dbReference type="PANTHER" id="PTHR43243:SF4">
    <property type="entry name" value="CATIONIC AMINO ACID TRANSPORTER 4"/>
    <property type="match status" value="1"/>
</dbReference>
<feature type="transmembrane region" description="Helical" evidence="6">
    <location>
        <begin position="7"/>
        <end position="29"/>
    </location>
</feature>
<dbReference type="Gene3D" id="1.20.1740.10">
    <property type="entry name" value="Amino acid/polyamine transporter I"/>
    <property type="match status" value="1"/>
</dbReference>
<dbReference type="InterPro" id="IPR002293">
    <property type="entry name" value="AA/rel_permease1"/>
</dbReference>
<keyword evidence="5 6" id="KW-0472">Membrane</keyword>
<proteinExistence type="predicted"/>
<dbReference type="Pfam" id="PF13520">
    <property type="entry name" value="AA_permease_2"/>
    <property type="match status" value="1"/>
</dbReference>
<gene>
    <name evidence="7" type="ORF">SPACI_005180</name>
</gene>
<reference evidence="7" key="1">
    <citation type="submission" date="2024-05" db="EMBL/GenBank/DDBJ databases">
        <title>Isolation and characterization of Sporomusa carbonis sp. nov., a carboxydotrophic hydrogenogen in the genus of Sporomusa isolated from a charcoal burning pile.</title>
        <authorList>
            <person name="Boeer T."/>
            <person name="Rosenbaum F."/>
            <person name="Eysell L."/>
            <person name="Mueller V."/>
            <person name="Daniel R."/>
            <person name="Poehlein A."/>
        </authorList>
    </citation>
    <scope>NUCLEOTIDE SEQUENCE [LARGE SCALE GENOMIC DNA]</scope>
    <source>
        <strain evidence="7">DSM 3132</strain>
    </source>
</reference>
<dbReference type="PANTHER" id="PTHR43243">
    <property type="entry name" value="INNER MEMBRANE TRANSPORTER YGJI-RELATED"/>
    <property type="match status" value="1"/>
</dbReference>
<evidence type="ECO:0000313" key="8">
    <source>
        <dbReference type="Proteomes" id="UP000216052"/>
    </source>
</evidence>
<keyword evidence="2" id="KW-0813">Transport</keyword>
<name>A0ABZ3IWQ7_SPOA4</name>
<evidence type="ECO:0000256" key="5">
    <source>
        <dbReference type="ARBA" id="ARBA00023136"/>
    </source>
</evidence>
<keyword evidence="4 6" id="KW-1133">Transmembrane helix</keyword>
<organism evidence="7 8">
    <name type="scientific">Sporomusa acidovorans (strain ATCC 49682 / DSM 3132 / Mol)</name>
    <dbReference type="NCBI Taxonomy" id="1123286"/>
    <lineage>
        <taxon>Bacteria</taxon>
        <taxon>Bacillati</taxon>
        <taxon>Bacillota</taxon>
        <taxon>Negativicutes</taxon>
        <taxon>Selenomonadales</taxon>
        <taxon>Sporomusaceae</taxon>
        <taxon>Sporomusa</taxon>
    </lineage>
</organism>
<dbReference type="Proteomes" id="UP000216052">
    <property type="component" value="Chromosome"/>
</dbReference>
<comment type="subcellular location">
    <subcellularLocation>
        <location evidence="1">Membrane</location>
        <topology evidence="1">Multi-pass membrane protein</topology>
    </subcellularLocation>
</comment>
<evidence type="ECO:0000256" key="1">
    <source>
        <dbReference type="ARBA" id="ARBA00004141"/>
    </source>
</evidence>
<evidence type="ECO:0000256" key="6">
    <source>
        <dbReference type="SAM" id="Phobius"/>
    </source>
</evidence>